<evidence type="ECO:0000313" key="2">
    <source>
        <dbReference type="Proteomes" id="UP001319846"/>
    </source>
</evidence>
<keyword evidence="2" id="KW-1185">Reference proteome</keyword>
<organism evidence="1 2">
    <name type="scientific">Vreelandella aquamarina</name>
    <dbReference type="NCBI Taxonomy" id="77097"/>
    <lineage>
        <taxon>Bacteria</taxon>
        <taxon>Pseudomonadati</taxon>
        <taxon>Pseudomonadota</taxon>
        <taxon>Gammaproteobacteria</taxon>
        <taxon>Oceanospirillales</taxon>
        <taxon>Halomonadaceae</taxon>
        <taxon>Vreelandella</taxon>
    </lineage>
</organism>
<gene>
    <name evidence="1" type="primary">lptF</name>
    <name evidence="1" type="ORF">HW452_06065</name>
</gene>
<dbReference type="EMBL" id="JABYQT010000003">
    <property type="protein sequence ID" value="MBZ5487089.1"/>
    <property type="molecule type" value="Genomic_DNA"/>
</dbReference>
<evidence type="ECO:0000313" key="1">
    <source>
        <dbReference type="EMBL" id="MBZ5487089.1"/>
    </source>
</evidence>
<protein>
    <submittedName>
        <fullName evidence="1">LPS export ABC transporter permease LptF</fullName>
    </submittedName>
</protein>
<accession>A0ACC5VU76</accession>
<reference evidence="1" key="1">
    <citation type="submission" date="2020-06" db="EMBL/GenBank/DDBJ databases">
        <title>Whole Genome Sequence of Halomonas aquamarina MB598.</title>
        <authorList>
            <person name="Pervaiz M."/>
            <person name="Fariq A."/>
            <person name="Yasmin A."/>
            <person name="Welch M."/>
        </authorList>
    </citation>
    <scope>NUCLEOTIDE SEQUENCE</scope>
    <source>
        <strain evidence="1">MB598</strain>
    </source>
</reference>
<name>A0ACC5VU76_9GAMM</name>
<dbReference type="Proteomes" id="UP001319846">
    <property type="component" value="Unassembled WGS sequence"/>
</dbReference>
<sequence>MILFRYLTREVLLTMSAVAGILLLVIMGSRFIRYFSDAAEGDFPVTILGSLMLFHLPGFMELVLPLAFFLGILLAYGQLYMNSEITVMVACGMSPTRLLRVTLLPASIVAVLVGLCSLWLTPAGALQTAATLEEQRSRLDVSVLAPGRFQDFGGGRTAYISDFSSDGTQMQEVLVHEQPGPDSPHSFVTRAGSGYQETRMETGSRFLVLENGERYGVVPGRNDAQRLTFERYTMRLGLSRSLQELDSLEYATTPELWDDPNPRAQAQFQWRAGLPLMVFILALLAQPLSRVNPRQGRFGKLLPAVFLYVAYLSLLLAAVDAIGSQTLPTVIGVWPVHLLFFALGLLLLWRSQRKGMR</sequence>
<proteinExistence type="predicted"/>
<comment type="caution">
    <text evidence="1">The sequence shown here is derived from an EMBL/GenBank/DDBJ whole genome shotgun (WGS) entry which is preliminary data.</text>
</comment>